<feature type="region of interest" description="Disordered" evidence="3">
    <location>
        <begin position="259"/>
        <end position="295"/>
    </location>
</feature>
<dbReference type="GO" id="GO:0005829">
    <property type="term" value="C:cytosol"/>
    <property type="evidence" value="ECO:0007669"/>
    <property type="project" value="TreeGrafter"/>
</dbReference>
<dbReference type="GO" id="GO:0008374">
    <property type="term" value="F:O-acyltransferase activity"/>
    <property type="evidence" value="ECO:0007669"/>
    <property type="project" value="TreeGrafter"/>
</dbReference>
<dbReference type="SUPFAM" id="SSF51161">
    <property type="entry name" value="Trimeric LpxA-like enzymes"/>
    <property type="match status" value="1"/>
</dbReference>
<dbReference type="Gene3D" id="2.160.10.10">
    <property type="entry name" value="Hexapeptide repeat proteins"/>
    <property type="match status" value="1"/>
</dbReference>
<dbReference type="AlphaFoldDB" id="A0A0X8DDI0"/>
<dbReference type="PANTHER" id="PTHR23416">
    <property type="entry name" value="SIALIC ACID SYNTHASE-RELATED"/>
    <property type="match status" value="1"/>
</dbReference>
<dbReference type="CDD" id="cd04647">
    <property type="entry name" value="LbH_MAT_like"/>
    <property type="match status" value="1"/>
</dbReference>
<organism evidence="4 5">
    <name type="scientific">Thermus parvatiensis</name>
    <dbReference type="NCBI Taxonomy" id="456163"/>
    <lineage>
        <taxon>Bacteria</taxon>
        <taxon>Thermotogati</taxon>
        <taxon>Deinococcota</taxon>
        <taxon>Deinococci</taxon>
        <taxon>Thermales</taxon>
        <taxon>Thermaceae</taxon>
        <taxon>Thermus</taxon>
    </lineage>
</organism>
<evidence type="ECO:0000256" key="2">
    <source>
        <dbReference type="ARBA" id="ARBA00022679"/>
    </source>
</evidence>
<evidence type="ECO:0000313" key="5">
    <source>
        <dbReference type="Proteomes" id="UP000061630"/>
    </source>
</evidence>
<evidence type="ECO:0000256" key="1">
    <source>
        <dbReference type="ARBA" id="ARBA00007274"/>
    </source>
</evidence>
<gene>
    <name evidence="4" type="ORF">AV541_09685</name>
</gene>
<dbReference type="Proteomes" id="UP000061630">
    <property type="component" value="Chromosome"/>
</dbReference>
<dbReference type="InterPro" id="IPR011004">
    <property type="entry name" value="Trimer_LpxA-like_sf"/>
</dbReference>
<dbReference type="InterPro" id="IPR051159">
    <property type="entry name" value="Hexapeptide_acetyltransf"/>
</dbReference>
<sequence length="295" mass="32959">MPWLLPREIAPLHQKALDRYLGSLTERLSDPNVDRNALVREELARLLYGRPYEELLEANPLAAMGLDPEGITFEAEYYAATDLEKFRRVKPLLWFWKVLDLTPLGQSVHSGVAIRRALAPFIFKWVGKNPKFFQNVEFSVGYNLELGDDVVVHRYVFLDDIGGIKIGDRTSLSDYVNVYSHTHHILASPDVTLKETIIGSGVRITYHATVLAGVRIGDDAMVGTGAVVTKDIPPHAIALGIPARPVRYKVRHDCPYCRKGEPHPSDLVPKLPDRKGNPDYPDFLPPGFGTREAGS</sequence>
<proteinExistence type="inferred from homology"/>
<reference evidence="4 5" key="1">
    <citation type="submission" date="2016-01" db="EMBL/GenBank/DDBJ databases">
        <title>Genome sequence of Thermus parvatiensis, a thermophile isolated from a hot water spring.</title>
        <authorList>
            <person name="Tripathi C."/>
            <person name="Lal R."/>
        </authorList>
    </citation>
    <scope>NUCLEOTIDE SEQUENCE [LARGE SCALE GENOMIC DNA]</scope>
    <source>
        <strain evidence="4 5">RL</strain>
    </source>
</reference>
<keyword evidence="2 4" id="KW-0808">Transferase</keyword>
<accession>A0A0X8DDI0</accession>
<comment type="similarity">
    <text evidence="1">Belongs to the transferase hexapeptide repeat family.</text>
</comment>
<name>A0A0X8DDI0_9DEIN</name>
<evidence type="ECO:0000256" key="3">
    <source>
        <dbReference type="SAM" id="MobiDB-lite"/>
    </source>
</evidence>
<dbReference type="PANTHER" id="PTHR23416:SF23">
    <property type="entry name" value="ACETYLTRANSFERASE C18B11.09C-RELATED"/>
    <property type="match status" value="1"/>
</dbReference>
<evidence type="ECO:0000313" key="4">
    <source>
        <dbReference type="EMBL" id="AMA76145.1"/>
    </source>
</evidence>
<dbReference type="RefSeq" id="WP_060384768.1">
    <property type="nucleotide sequence ID" value="NZ_CP014141.1"/>
</dbReference>
<protein>
    <submittedName>
        <fullName evidence="4">Acetyltransferase</fullName>
    </submittedName>
</protein>
<dbReference type="EMBL" id="CP014141">
    <property type="protein sequence ID" value="AMA76145.1"/>
    <property type="molecule type" value="Genomic_DNA"/>
</dbReference>
<dbReference type="KEGG" id="tpar:AV541_09685"/>